<reference evidence="2 3" key="1">
    <citation type="submission" date="2015-05" db="EMBL/GenBank/DDBJ databases">
        <title>Genome sequencing and analysis of members of genus Stenotrophomonas.</title>
        <authorList>
            <person name="Patil P.P."/>
            <person name="Midha S."/>
            <person name="Patil P.B."/>
        </authorList>
    </citation>
    <scope>NUCLEOTIDE SEQUENCE [LARGE SCALE GENOMIC DNA]</scope>
    <source>
        <strain evidence="2 3">DSM 21508</strain>
    </source>
</reference>
<dbReference type="AlphaFoldDB" id="A0A0R0D636"/>
<comment type="caution">
    <text evidence="2">The sequence shown here is derived from an EMBL/GenBank/DDBJ whole genome shotgun (WGS) entry which is preliminary data.</text>
</comment>
<feature type="region of interest" description="Disordered" evidence="1">
    <location>
        <begin position="86"/>
        <end position="113"/>
    </location>
</feature>
<proteinExistence type="predicted"/>
<accession>A0A0R0D636</accession>
<evidence type="ECO:0000256" key="1">
    <source>
        <dbReference type="SAM" id="MobiDB-lite"/>
    </source>
</evidence>
<organism evidence="2 3">
    <name type="scientific">Stenotrophomonas chelatiphaga</name>
    <dbReference type="NCBI Taxonomy" id="517011"/>
    <lineage>
        <taxon>Bacteria</taxon>
        <taxon>Pseudomonadati</taxon>
        <taxon>Pseudomonadota</taxon>
        <taxon>Gammaproteobacteria</taxon>
        <taxon>Lysobacterales</taxon>
        <taxon>Lysobacteraceae</taxon>
        <taxon>Stenotrophomonas</taxon>
    </lineage>
</organism>
<dbReference type="PATRIC" id="fig|517011.3.peg.1454"/>
<protein>
    <submittedName>
        <fullName evidence="2">Uncharacterized protein</fullName>
    </submittedName>
</protein>
<name>A0A0R0D636_9GAMM</name>
<sequence length="160" mass="17234">MTAKIQRYGRAAKIRDVLFAIPTGATTVEIKAAADLSDKLSAIGTSLVAMRKSDQVTMTMGPNSIVWHLTPKTRAEMARMAATAAAFNRPRRAPPAPSARPSDSSTTIRHKDDARAAIADQLDAFRRAGGKVEVLGNTPFKSVLNRRQGNDSRMSRSAKA</sequence>
<dbReference type="EMBL" id="LDJK01000036">
    <property type="protein sequence ID" value="KRG73834.1"/>
    <property type="molecule type" value="Genomic_DNA"/>
</dbReference>
<dbReference type="Proteomes" id="UP000051386">
    <property type="component" value="Unassembled WGS sequence"/>
</dbReference>
<evidence type="ECO:0000313" key="3">
    <source>
        <dbReference type="Proteomes" id="UP000051386"/>
    </source>
</evidence>
<feature type="region of interest" description="Disordered" evidence="1">
    <location>
        <begin position="136"/>
        <end position="160"/>
    </location>
</feature>
<gene>
    <name evidence="2" type="ORF">ABB28_08945</name>
</gene>
<evidence type="ECO:0000313" key="2">
    <source>
        <dbReference type="EMBL" id="KRG73834.1"/>
    </source>
</evidence>
<dbReference type="RefSeq" id="WP_057508287.1">
    <property type="nucleotide sequence ID" value="NZ_LDJK01000036.1"/>
</dbReference>
<keyword evidence="3" id="KW-1185">Reference proteome</keyword>